<name>A0A7W8HFW3_9BURK</name>
<evidence type="ECO:0000259" key="2">
    <source>
        <dbReference type="Pfam" id="PF24696"/>
    </source>
</evidence>
<dbReference type="EMBL" id="JACHGB010000001">
    <property type="protein sequence ID" value="MBB5270435.1"/>
    <property type="molecule type" value="Genomic_DNA"/>
</dbReference>
<dbReference type="Pfam" id="PF24696">
    <property type="entry name" value="UGSC"/>
    <property type="match status" value="1"/>
</dbReference>
<comment type="caution">
    <text evidence="3">The sequence shown here is derived from an EMBL/GenBank/DDBJ whole genome shotgun (WGS) entry which is preliminary data.</text>
</comment>
<reference evidence="3 4" key="1">
    <citation type="submission" date="2020-08" db="EMBL/GenBank/DDBJ databases">
        <title>Genomic Encyclopedia of Type Strains, Phase IV (KMG-IV): sequencing the most valuable type-strain genomes for metagenomic binning, comparative biology and taxonomic classification.</title>
        <authorList>
            <person name="Goeker M."/>
        </authorList>
    </citation>
    <scope>NUCLEOTIDE SEQUENCE [LARGE SCALE GENOMIC DNA]</scope>
    <source>
        <strain evidence="3 4">DSM 29781</strain>
    </source>
</reference>
<keyword evidence="4" id="KW-1185">Reference proteome</keyword>
<dbReference type="AlphaFoldDB" id="A0A7W8HFW3"/>
<accession>A0A7W8HFW3</accession>
<evidence type="ECO:0000313" key="4">
    <source>
        <dbReference type="Proteomes" id="UP000532440"/>
    </source>
</evidence>
<dbReference type="InterPro" id="IPR057767">
    <property type="entry name" value="UGSC-like_dom"/>
</dbReference>
<gene>
    <name evidence="3" type="ORF">HNQ70_000419</name>
</gene>
<organism evidence="3 4">
    <name type="scientific">Quisquiliibacterium transsilvanicum</name>
    <dbReference type="NCBI Taxonomy" id="1549638"/>
    <lineage>
        <taxon>Bacteria</taxon>
        <taxon>Pseudomonadati</taxon>
        <taxon>Pseudomonadota</taxon>
        <taxon>Betaproteobacteria</taxon>
        <taxon>Burkholderiales</taxon>
        <taxon>Burkholderiaceae</taxon>
        <taxon>Quisquiliibacterium</taxon>
    </lineage>
</organism>
<evidence type="ECO:0000313" key="3">
    <source>
        <dbReference type="EMBL" id="MBB5270435.1"/>
    </source>
</evidence>
<protein>
    <recommendedName>
        <fullName evidence="2">UGSC-like domain-containing protein</fullName>
    </recommendedName>
</protein>
<feature type="domain" description="UGSC-like" evidence="2">
    <location>
        <begin position="5"/>
        <end position="92"/>
    </location>
</feature>
<proteinExistence type="predicted"/>
<sequence length="92" mass="10041">MTTVVMDPTAESSAASRERLARPDRLEGLTVGLLDISKPRGDVFLDRLESLLSDRGIVVKRYMKPTVAKPAPLPLRQQIVGEVDVVIEGLAD</sequence>
<evidence type="ECO:0000256" key="1">
    <source>
        <dbReference type="SAM" id="MobiDB-lite"/>
    </source>
</evidence>
<feature type="region of interest" description="Disordered" evidence="1">
    <location>
        <begin position="1"/>
        <end position="21"/>
    </location>
</feature>
<dbReference type="Proteomes" id="UP000532440">
    <property type="component" value="Unassembled WGS sequence"/>
</dbReference>